<dbReference type="InterPro" id="IPR017923">
    <property type="entry name" value="TFIIS_N"/>
</dbReference>
<dbReference type="SUPFAM" id="SSF46942">
    <property type="entry name" value="Elongation factor TFIIS domain 2"/>
    <property type="match status" value="1"/>
</dbReference>
<evidence type="ECO:0000256" key="5">
    <source>
        <dbReference type="ARBA" id="ARBA00023242"/>
    </source>
</evidence>
<dbReference type="SUPFAM" id="SSF47676">
    <property type="entry name" value="Conserved domain common to transcription factors TFIIS, elongin A, CRSP70"/>
    <property type="match status" value="1"/>
</dbReference>
<evidence type="ECO:0000256" key="4">
    <source>
        <dbReference type="ARBA" id="ARBA00022833"/>
    </source>
</evidence>
<keyword evidence="10" id="KW-0251">Elongation factor</keyword>
<dbReference type="GO" id="GO:0006368">
    <property type="term" value="P:transcription elongation by RNA polymerase II"/>
    <property type="evidence" value="ECO:0007669"/>
    <property type="project" value="TreeGrafter"/>
</dbReference>
<evidence type="ECO:0000259" key="9">
    <source>
        <dbReference type="PROSITE" id="PS51321"/>
    </source>
</evidence>
<keyword evidence="5 6" id="KW-0539">Nucleus</keyword>
<dbReference type="Gene3D" id="1.10.472.30">
    <property type="entry name" value="Transcription elongation factor S-II, central domain"/>
    <property type="match status" value="1"/>
</dbReference>
<keyword evidence="3" id="KW-0863">Zinc-finger</keyword>
<evidence type="ECO:0000259" key="8">
    <source>
        <dbReference type="PROSITE" id="PS51319"/>
    </source>
</evidence>
<keyword evidence="4" id="KW-0862">Zinc</keyword>
<dbReference type="InterPro" id="IPR035100">
    <property type="entry name" value="TF_IIS-typ"/>
</dbReference>
<accession>A0AAD5XRM4</accession>
<dbReference type="InterPro" id="IPR036575">
    <property type="entry name" value="TFIIS_cen_dom_sf"/>
</dbReference>
<proteinExistence type="predicted"/>
<evidence type="ECO:0000256" key="7">
    <source>
        <dbReference type="SAM" id="MobiDB-lite"/>
    </source>
</evidence>
<dbReference type="EMBL" id="JADGJQ010000016">
    <property type="protein sequence ID" value="KAJ3180473.1"/>
    <property type="molecule type" value="Genomic_DNA"/>
</dbReference>
<keyword evidence="2" id="KW-0479">Metal-binding</keyword>
<dbReference type="Proteomes" id="UP001212152">
    <property type="component" value="Unassembled WGS sequence"/>
</dbReference>
<feature type="domain" description="TFIIS N-terminal" evidence="8">
    <location>
        <begin position="1"/>
        <end position="84"/>
    </location>
</feature>
<evidence type="ECO:0000256" key="2">
    <source>
        <dbReference type="ARBA" id="ARBA00022723"/>
    </source>
</evidence>
<feature type="region of interest" description="Disordered" evidence="7">
    <location>
        <begin position="117"/>
        <end position="151"/>
    </location>
</feature>
<comment type="subcellular location">
    <subcellularLocation>
        <location evidence="1 6">Nucleus</location>
    </subcellularLocation>
</comment>
<dbReference type="SMART" id="SM00509">
    <property type="entry name" value="TFS2N"/>
    <property type="match status" value="1"/>
</dbReference>
<organism evidence="10 11">
    <name type="scientific">Geranomyces variabilis</name>
    <dbReference type="NCBI Taxonomy" id="109894"/>
    <lineage>
        <taxon>Eukaryota</taxon>
        <taxon>Fungi</taxon>
        <taxon>Fungi incertae sedis</taxon>
        <taxon>Chytridiomycota</taxon>
        <taxon>Chytridiomycota incertae sedis</taxon>
        <taxon>Chytridiomycetes</taxon>
        <taxon>Spizellomycetales</taxon>
        <taxon>Powellomycetaceae</taxon>
        <taxon>Geranomyces</taxon>
    </lineage>
</organism>
<dbReference type="GO" id="GO:0006362">
    <property type="term" value="P:transcription elongation by RNA polymerase I"/>
    <property type="evidence" value="ECO:0007669"/>
    <property type="project" value="TreeGrafter"/>
</dbReference>
<dbReference type="InterPro" id="IPR035441">
    <property type="entry name" value="TFIIS/LEDGF_dom_sf"/>
</dbReference>
<evidence type="ECO:0000256" key="3">
    <source>
        <dbReference type="ARBA" id="ARBA00022771"/>
    </source>
</evidence>
<feature type="compositionally biased region" description="Polar residues" evidence="7">
    <location>
        <begin position="122"/>
        <end position="137"/>
    </location>
</feature>
<gene>
    <name evidence="10" type="primary">DST1</name>
    <name evidence="10" type="ORF">HDU87_001982</name>
</gene>
<dbReference type="GO" id="GO:0008270">
    <property type="term" value="F:zinc ion binding"/>
    <property type="evidence" value="ECO:0007669"/>
    <property type="project" value="UniProtKB-KW"/>
</dbReference>
<reference evidence="10" key="1">
    <citation type="submission" date="2020-05" db="EMBL/GenBank/DDBJ databases">
        <title>Phylogenomic resolution of chytrid fungi.</title>
        <authorList>
            <person name="Stajich J.E."/>
            <person name="Amses K."/>
            <person name="Simmons R."/>
            <person name="Seto K."/>
            <person name="Myers J."/>
            <person name="Bonds A."/>
            <person name="Quandt C.A."/>
            <person name="Barry K."/>
            <person name="Liu P."/>
            <person name="Grigoriev I."/>
            <person name="Longcore J.E."/>
            <person name="James T.Y."/>
        </authorList>
    </citation>
    <scope>NUCLEOTIDE SEQUENCE</scope>
    <source>
        <strain evidence="10">JEL0379</strain>
    </source>
</reference>
<dbReference type="SMART" id="SM00510">
    <property type="entry name" value="TFS2M"/>
    <property type="match status" value="1"/>
</dbReference>
<sequence length="297" mass="31992">MALSATTVGSLATQLKKALDNHHSSIVDDVLTQLKLMVATADLLKSTGVGVAVNKVRKHEAASADQKLAAKALVAKWKNDVNGAAGDIGSEPSRKVPAAVAAAKQEKGIQVETRRIVPPPRRQSSISGQTTPSSATAGRTLESDGLKAEPTGDDLRDKCVGLFYQALAATSTKDGTRLLRMAQELEQRTFDETKSTDAQYKNRVKTLKFNLSDPNNPDLVAAVLRGAIPIEMLSNMSTADMASAERKAEIKAAEKIALDNATTVEDTQAETDWFQCSKCKMRKTKYYQMVRANTSGR</sequence>
<dbReference type="PANTHER" id="PTHR11477:SF0">
    <property type="entry name" value="IP08861P-RELATED"/>
    <property type="match status" value="1"/>
</dbReference>
<dbReference type="Gene3D" id="2.20.25.10">
    <property type="match status" value="1"/>
</dbReference>
<dbReference type="GO" id="GO:0031564">
    <property type="term" value="P:transcription antitermination"/>
    <property type="evidence" value="ECO:0007669"/>
    <property type="project" value="TreeGrafter"/>
</dbReference>
<dbReference type="Pfam" id="PF08711">
    <property type="entry name" value="Med26"/>
    <property type="match status" value="1"/>
</dbReference>
<dbReference type="GO" id="GO:0031440">
    <property type="term" value="P:regulation of mRNA 3'-end processing"/>
    <property type="evidence" value="ECO:0007669"/>
    <property type="project" value="TreeGrafter"/>
</dbReference>
<dbReference type="PROSITE" id="PS51319">
    <property type="entry name" value="TFIIS_N"/>
    <property type="match status" value="1"/>
</dbReference>
<evidence type="ECO:0000313" key="11">
    <source>
        <dbReference type="Proteomes" id="UP001212152"/>
    </source>
</evidence>
<dbReference type="InterPro" id="IPR003618">
    <property type="entry name" value="TFIIS_cen_dom"/>
</dbReference>
<dbReference type="CDD" id="cd00183">
    <property type="entry name" value="TFIIS_I"/>
    <property type="match status" value="1"/>
</dbReference>
<dbReference type="Pfam" id="PF07500">
    <property type="entry name" value="TFIIS_M"/>
    <property type="match status" value="1"/>
</dbReference>
<keyword evidence="11" id="KW-1185">Reference proteome</keyword>
<dbReference type="GO" id="GO:0003746">
    <property type="term" value="F:translation elongation factor activity"/>
    <property type="evidence" value="ECO:0007669"/>
    <property type="project" value="UniProtKB-KW"/>
</dbReference>
<evidence type="ECO:0000256" key="1">
    <source>
        <dbReference type="ARBA" id="ARBA00004123"/>
    </source>
</evidence>
<evidence type="ECO:0000256" key="6">
    <source>
        <dbReference type="PROSITE-ProRule" id="PRU00649"/>
    </source>
</evidence>
<evidence type="ECO:0000313" key="10">
    <source>
        <dbReference type="EMBL" id="KAJ3180473.1"/>
    </source>
</evidence>
<keyword evidence="10" id="KW-0648">Protein biosynthesis</keyword>
<dbReference type="Gene3D" id="1.20.930.10">
    <property type="entry name" value="Conserved domain common to transcription factors TFIIS, elongin A, CRSP70"/>
    <property type="match status" value="1"/>
</dbReference>
<comment type="caution">
    <text evidence="10">The sequence shown here is derived from an EMBL/GenBank/DDBJ whole genome shotgun (WGS) entry which is preliminary data.</text>
</comment>
<feature type="domain" description="TFIIS central" evidence="9">
    <location>
        <begin position="155"/>
        <end position="269"/>
    </location>
</feature>
<protein>
    <submittedName>
        <fullName evidence="10">RNA polymerase II elongation factor</fullName>
    </submittedName>
</protein>
<dbReference type="AlphaFoldDB" id="A0AAD5XRM4"/>
<name>A0AAD5XRM4_9FUNG</name>
<dbReference type="PANTHER" id="PTHR11477">
    <property type="entry name" value="TRANSCRIPTION FACTOR S-II ZINC FINGER DOMAIN-CONTAINING PROTEIN"/>
    <property type="match status" value="1"/>
</dbReference>
<dbReference type="PIRSF" id="PIRSF006704">
    <property type="entry name" value="TF_IIS"/>
    <property type="match status" value="1"/>
</dbReference>
<dbReference type="InterPro" id="IPR003617">
    <property type="entry name" value="TFIIS/CRSP70_N_sub"/>
</dbReference>
<dbReference type="GO" id="GO:0005634">
    <property type="term" value="C:nucleus"/>
    <property type="evidence" value="ECO:0007669"/>
    <property type="project" value="UniProtKB-SubCell"/>
</dbReference>
<dbReference type="PROSITE" id="PS51321">
    <property type="entry name" value="TFIIS_CENTRAL"/>
    <property type="match status" value="1"/>
</dbReference>